<evidence type="ECO:0000313" key="2">
    <source>
        <dbReference type="Proteomes" id="UP000305874"/>
    </source>
</evidence>
<protein>
    <recommendedName>
        <fullName evidence="3">DNA-binding protein</fullName>
    </recommendedName>
</protein>
<dbReference type="RefSeq" id="WP_138547409.1">
    <property type="nucleotide sequence ID" value="NZ_DJHQ01000006.1"/>
</dbReference>
<dbReference type="Proteomes" id="UP000305874">
    <property type="component" value="Unassembled WGS sequence"/>
</dbReference>
<comment type="caution">
    <text evidence="1">The sequence shown here is derived from an EMBL/GenBank/DDBJ whole genome shotgun (WGS) entry which is preliminary data.</text>
</comment>
<dbReference type="EMBL" id="PNCG01000002">
    <property type="protein sequence ID" value="TMP88539.1"/>
    <property type="molecule type" value="Genomic_DNA"/>
</dbReference>
<accession>A0A5S3Z8G3</accession>
<dbReference type="AlphaFoldDB" id="A0A5S3Z8G3"/>
<organism evidence="1 2">
    <name type="scientific">Pseudoalteromonas ruthenica</name>
    <dbReference type="NCBI Taxonomy" id="151081"/>
    <lineage>
        <taxon>Bacteria</taxon>
        <taxon>Pseudomonadati</taxon>
        <taxon>Pseudomonadota</taxon>
        <taxon>Gammaproteobacteria</taxon>
        <taxon>Alteromonadales</taxon>
        <taxon>Pseudoalteromonadaceae</taxon>
        <taxon>Pseudoalteromonas</taxon>
    </lineage>
</organism>
<evidence type="ECO:0008006" key="3">
    <source>
        <dbReference type="Google" id="ProtNLM"/>
    </source>
</evidence>
<proteinExistence type="predicted"/>
<evidence type="ECO:0000313" key="1">
    <source>
        <dbReference type="EMBL" id="TMP88539.1"/>
    </source>
</evidence>
<reference evidence="2" key="2">
    <citation type="submission" date="2019-06" db="EMBL/GenBank/DDBJ databases">
        <title>Co-occurence of chitin degradation, pigmentation and bioactivity in marine Pseudoalteromonas.</title>
        <authorList>
            <person name="Sonnenschein E.C."/>
            <person name="Bech P.K."/>
        </authorList>
    </citation>
    <scope>NUCLEOTIDE SEQUENCE [LARGE SCALE GENOMIC DNA]</scope>
    <source>
        <strain evidence="2">S2897</strain>
    </source>
</reference>
<gene>
    <name evidence="1" type="ORF">CWC05_03660</name>
</gene>
<reference evidence="1 2" key="1">
    <citation type="submission" date="2017-12" db="EMBL/GenBank/DDBJ databases">
        <authorList>
            <person name="Paulsen S."/>
            <person name="Gram L.K."/>
        </authorList>
    </citation>
    <scope>NUCLEOTIDE SEQUENCE [LARGE SCALE GENOMIC DNA]</scope>
    <source>
        <strain evidence="1 2">S2897</strain>
    </source>
</reference>
<sequence length="93" mass="10670">MSNHEQAITALAVSDDAKALLFALAQENQTLQQQLEELMQKPLSTNEACKFLGCGRKKFWQLSKADPSFPKPIQFGNTNHYRVSELRQYRDKQ</sequence>
<name>A0A5S3Z8G3_9GAMM</name>